<gene>
    <name evidence="2" type="ORF">UFOVP448_41</name>
</gene>
<organism evidence="2">
    <name type="scientific">uncultured Caudovirales phage</name>
    <dbReference type="NCBI Taxonomy" id="2100421"/>
    <lineage>
        <taxon>Viruses</taxon>
        <taxon>Duplodnaviria</taxon>
        <taxon>Heunggongvirae</taxon>
        <taxon>Uroviricota</taxon>
        <taxon>Caudoviricetes</taxon>
        <taxon>Peduoviridae</taxon>
        <taxon>Maltschvirus</taxon>
        <taxon>Maltschvirus maltsch</taxon>
    </lineage>
</organism>
<feature type="transmembrane region" description="Helical" evidence="1">
    <location>
        <begin position="18"/>
        <end position="35"/>
    </location>
</feature>
<protein>
    <submittedName>
        <fullName evidence="2">Uncharacterized protein</fullName>
    </submittedName>
</protein>
<proteinExistence type="predicted"/>
<accession>A0A6J5M710</accession>
<keyword evidence="1" id="KW-0472">Membrane</keyword>
<evidence type="ECO:0000256" key="1">
    <source>
        <dbReference type="SAM" id="Phobius"/>
    </source>
</evidence>
<keyword evidence="1" id="KW-1133">Transmembrane helix</keyword>
<keyword evidence="1" id="KW-0812">Transmembrane</keyword>
<dbReference type="EMBL" id="LR796422">
    <property type="protein sequence ID" value="CAB4142825.1"/>
    <property type="molecule type" value="Genomic_DNA"/>
</dbReference>
<name>A0A6J5M710_9CAUD</name>
<evidence type="ECO:0000313" key="2">
    <source>
        <dbReference type="EMBL" id="CAB4142825.1"/>
    </source>
</evidence>
<reference evidence="2" key="1">
    <citation type="submission" date="2020-04" db="EMBL/GenBank/DDBJ databases">
        <authorList>
            <person name="Chiriac C."/>
            <person name="Salcher M."/>
            <person name="Ghai R."/>
            <person name="Kavagutti S V."/>
        </authorList>
    </citation>
    <scope>NUCLEOTIDE SEQUENCE</scope>
</reference>
<sequence>MQILAPLVEWLKNQSKETVLLVIILGMVIYTIGWIQPEHFKIINNGYLEVQKRHEQFQEIRDQKFLDHMTSMERELSRLNQSLENRDKQNERVMEFLINKNGIKQ</sequence>